<dbReference type="InterPro" id="IPR000489">
    <property type="entry name" value="Pterin-binding_dom"/>
</dbReference>
<evidence type="ECO:0000256" key="4">
    <source>
        <dbReference type="ARBA" id="ARBA00012458"/>
    </source>
</evidence>
<dbReference type="Pfam" id="PF00809">
    <property type="entry name" value="Pterin_bind"/>
    <property type="match status" value="1"/>
</dbReference>
<dbReference type="InterPro" id="IPR006390">
    <property type="entry name" value="DHP_synth_dom"/>
</dbReference>
<evidence type="ECO:0000256" key="9">
    <source>
        <dbReference type="RuleBase" id="RU361205"/>
    </source>
</evidence>
<comment type="cofactor">
    <cofactor evidence="2 9">
        <name>Mg(2+)</name>
        <dbReference type="ChEBI" id="CHEBI:18420"/>
    </cofactor>
</comment>
<evidence type="ECO:0000256" key="7">
    <source>
        <dbReference type="ARBA" id="ARBA00022842"/>
    </source>
</evidence>
<dbReference type="AlphaFoldDB" id="B8KS06"/>
<evidence type="ECO:0000313" key="11">
    <source>
        <dbReference type="EMBL" id="EED36922.1"/>
    </source>
</evidence>
<keyword evidence="7 9" id="KW-0460">Magnesium</keyword>
<comment type="similarity">
    <text evidence="9">Belongs to the DHPS family.</text>
</comment>
<gene>
    <name evidence="11" type="primary">folP</name>
    <name evidence="11" type="ORF">NOR51B_2875</name>
</gene>
<keyword evidence="12" id="KW-1185">Reference proteome</keyword>
<keyword evidence="8 9" id="KW-0289">Folate biosynthesis</keyword>
<evidence type="ECO:0000256" key="3">
    <source>
        <dbReference type="ARBA" id="ARBA00004763"/>
    </source>
</evidence>
<evidence type="ECO:0000256" key="2">
    <source>
        <dbReference type="ARBA" id="ARBA00001946"/>
    </source>
</evidence>
<comment type="pathway">
    <text evidence="3 9">Cofactor biosynthesis; tetrahydrofolate biosynthesis; 7,8-dihydrofolate from 2-amino-4-hydroxy-6-hydroxymethyl-7,8-dihydropteridine diphosphate and 4-aminobenzoate: step 1/2.</text>
</comment>
<dbReference type="GO" id="GO:0046654">
    <property type="term" value="P:tetrahydrofolate biosynthetic process"/>
    <property type="evidence" value="ECO:0007669"/>
    <property type="project" value="UniProtKB-UniPathway"/>
</dbReference>
<feature type="domain" description="Pterin-binding" evidence="10">
    <location>
        <begin position="13"/>
        <end position="270"/>
    </location>
</feature>
<evidence type="ECO:0000256" key="6">
    <source>
        <dbReference type="ARBA" id="ARBA00022723"/>
    </source>
</evidence>
<dbReference type="PANTHER" id="PTHR20941">
    <property type="entry name" value="FOLATE SYNTHESIS PROTEINS"/>
    <property type="match status" value="1"/>
</dbReference>
<keyword evidence="6 9" id="KW-0479">Metal-binding</keyword>
<dbReference type="GO" id="GO:0005829">
    <property type="term" value="C:cytosol"/>
    <property type="evidence" value="ECO:0007669"/>
    <property type="project" value="TreeGrafter"/>
</dbReference>
<evidence type="ECO:0000256" key="5">
    <source>
        <dbReference type="ARBA" id="ARBA00022679"/>
    </source>
</evidence>
<protein>
    <recommendedName>
        <fullName evidence="4 9">Dihydropteroate synthase</fullName>
        <shortName evidence="9">DHPS</shortName>
        <ecNumber evidence="4 9">2.5.1.15</ecNumber>
    </recommendedName>
    <alternativeName>
        <fullName evidence="9">Dihydropteroate pyrophosphorylase</fullName>
    </alternativeName>
</protein>
<evidence type="ECO:0000256" key="8">
    <source>
        <dbReference type="ARBA" id="ARBA00022909"/>
    </source>
</evidence>
<dbReference type="RefSeq" id="WP_009021663.1">
    <property type="nucleotide sequence ID" value="NZ_DS999411.1"/>
</dbReference>
<evidence type="ECO:0000256" key="1">
    <source>
        <dbReference type="ARBA" id="ARBA00000012"/>
    </source>
</evidence>
<comment type="function">
    <text evidence="9">Catalyzes the condensation of para-aminobenzoate (pABA) with 6-hydroxymethyl-7,8-dihydropterin diphosphate (DHPt-PP) to form 7,8-dihydropteroate (H2Pte), the immediate precursor of folate derivatives.</text>
</comment>
<dbReference type="PROSITE" id="PS50972">
    <property type="entry name" value="PTERIN_BINDING"/>
    <property type="match status" value="1"/>
</dbReference>
<dbReference type="SUPFAM" id="SSF51717">
    <property type="entry name" value="Dihydropteroate synthetase-like"/>
    <property type="match status" value="1"/>
</dbReference>
<dbReference type="STRING" id="565045.NOR51B_2875"/>
<dbReference type="GO" id="GO:0046872">
    <property type="term" value="F:metal ion binding"/>
    <property type="evidence" value="ECO:0007669"/>
    <property type="project" value="UniProtKB-KW"/>
</dbReference>
<evidence type="ECO:0000313" key="12">
    <source>
        <dbReference type="Proteomes" id="UP000004699"/>
    </source>
</evidence>
<dbReference type="EMBL" id="DS999411">
    <property type="protein sequence ID" value="EED36922.1"/>
    <property type="molecule type" value="Genomic_DNA"/>
</dbReference>
<proteinExistence type="inferred from homology"/>
<keyword evidence="5 9" id="KW-0808">Transferase</keyword>
<dbReference type="PANTHER" id="PTHR20941:SF1">
    <property type="entry name" value="FOLIC ACID SYNTHESIS PROTEIN FOL1"/>
    <property type="match status" value="1"/>
</dbReference>
<dbReference type="GO" id="GO:0046656">
    <property type="term" value="P:folic acid biosynthetic process"/>
    <property type="evidence" value="ECO:0007669"/>
    <property type="project" value="UniProtKB-KW"/>
</dbReference>
<dbReference type="CDD" id="cd00739">
    <property type="entry name" value="DHPS"/>
    <property type="match status" value="1"/>
</dbReference>
<dbReference type="PROSITE" id="PS00792">
    <property type="entry name" value="DHPS_1"/>
    <property type="match status" value="1"/>
</dbReference>
<dbReference type="NCBIfam" id="TIGR01496">
    <property type="entry name" value="DHPS"/>
    <property type="match status" value="1"/>
</dbReference>
<comment type="catalytic activity">
    <reaction evidence="1">
        <text>(7,8-dihydropterin-6-yl)methyl diphosphate + 4-aminobenzoate = 7,8-dihydropteroate + diphosphate</text>
        <dbReference type="Rhea" id="RHEA:19949"/>
        <dbReference type="ChEBI" id="CHEBI:17836"/>
        <dbReference type="ChEBI" id="CHEBI:17839"/>
        <dbReference type="ChEBI" id="CHEBI:33019"/>
        <dbReference type="ChEBI" id="CHEBI:72950"/>
        <dbReference type="EC" id="2.5.1.15"/>
    </reaction>
</comment>
<dbReference type="InterPro" id="IPR011005">
    <property type="entry name" value="Dihydropteroate_synth-like_sf"/>
</dbReference>
<dbReference type="Gene3D" id="3.20.20.20">
    <property type="entry name" value="Dihydropteroate synthase-like"/>
    <property type="match status" value="1"/>
</dbReference>
<organism evidence="11 12">
    <name type="scientific">Luminiphilus syltensis NOR5-1B</name>
    <dbReference type="NCBI Taxonomy" id="565045"/>
    <lineage>
        <taxon>Bacteria</taxon>
        <taxon>Pseudomonadati</taxon>
        <taxon>Pseudomonadota</taxon>
        <taxon>Gammaproteobacteria</taxon>
        <taxon>Cellvibrionales</taxon>
        <taxon>Halieaceae</taxon>
        <taxon>Luminiphilus</taxon>
    </lineage>
</organism>
<dbReference type="eggNOG" id="COG0294">
    <property type="taxonomic scope" value="Bacteria"/>
</dbReference>
<dbReference type="HOGENOM" id="CLU_008023_0_2_6"/>
<dbReference type="Proteomes" id="UP000004699">
    <property type="component" value="Unassembled WGS sequence"/>
</dbReference>
<name>B8KS06_9GAMM</name>
<evidence type="ECO:0000259" key="10">
    <source>
        <dbReference type="PROSITE" id="PS50972"/>
    </source>
</evidence>
<dbReference type="InterPro" id="IPR045031">
    <property type="entry name" value="DHP_synth-like"/>
</dbReference>
<dbReference type="PROSITE" id="PS00793">
    <property type="entry name" value="DHPS_2"/>
    <property type="match status" value="1"/>
</dbReference>
<dbReference type="UniPathway" id="UPA00077">
    <property type="reaction ID" value="UER00156"/>
</dbReference>
<reference evidence="12" key="1">
    <citation type="journal article" date="2013" name="BMC Microbiol.">
        <title>Taxonomy and evolution of bacteriochlorophyll a-containing members of the OM60/NOR5 clade of marine gammaproteobacteria: description of Luminiphilus syltensis gen. nov., sp. nov., reclassification of Haliea rubra as Pseudohaliea rubra gen. nov., comb. nov., and emendation of Chromatocurvus halotolerans.</title>
        <authorList>
            <person name="Spring S."/>
            <person name="Riedel T."/>
            <person name="Sproer C."/>
            <person name="Yan S."/>
            <person name="Harder J."/>
            <person name="Fuchs B.M."/>
        </authorList>
    </citation>
    <scope>NUCLEOTIDE SEQUENCE [LARGE SCALE GENOMIC DNA]</scope>
    <source>
        <strain evidence="12">NOR51-B</strain>
    </source>
</reference>
<dbReference type="EC" id="2.5.1.15" evidence="4 9"/>
<sequence>MFCGDKPLDLSTPQLMGVLNITPDSFSDGGQLYRDGELRADVLCRRAEAMVDAGVAVLDIGGESTRPGATAVSEQEELDRVLAALAVIESRFDAIISLDTSSPRVITEGAAAGAAVINDVRALRRPGALEAAAAAGLPVCLMHMRGEPGDMQDQPHYDSVVDEVSTFFAERIKAVELAGIPRSRVLLDPGFGFGKTPEHNFTLLRRLGEFLVLGCPLAVGLSRKSMIASVIDRTMDQRVSASIALALMAAERGARLLRVHDVRESSDALAMLTAMEQVGL</sequence>
<dbReference type="GO" id="GO:0004156">
    <property type="term" value="F:dihydropteroate synthase activity"/>
    <property type="evidence" value="ECO:0007669"/>
    <property type="project" value="UniProtKB-EC"/>
</dbReference>
<accession>B8KS06</accession>